<keyword evidence="1" id="KW-0175">Coiled coil</keyword>
<dbReference type="AlphaFoldDB" id="A0A0H2RH52"/>
<feature type="coiled-coil region" evidence="1">
    <location>
        <begin position="661"/>
        <end position="688"/>
    </location>
</feature>
<evidence type="ECO:0000256" key="1">
    <source>
        <dbReference type="SAM" id="Coils"/>
    </source>
</evidence>
<organism evidence="2 3">
    <name type="scientific">Schizopora paradoxa</name>
    <dbReference type="NCBI Taxonomy" id="27342"/>
    <lineage>
        <taxon>Eukaryota</taxon>
        <taxon>Fungi</taxon>
        <taxon>Dikarya</taxon>
        <taxon>Basidiomycota</taxon>
        <taxon>Agaricomycotina</taxon>
        <taxon>Agaricomycetes</taxon>
        <taxon>Hymenochaetales</taxon>
        <taxon>Schizoporaceae</taxon>
        <taxon>Schizopora</taxon>
    </lineage>
</organism>
<dbReference type="Proteomes" id="UP000053477">
    <property type="component" value="Unassembled WGS sequence"/>
</dbReference>
<reference evidence="2 3" key="1">
    <citation type="submission" date="2015-04" db="EMBL/GenBank/DDBJ databases">
        <title>Complete genome sequence of Schizopora paradoxa KUC8140, a cosmopolitan wood degrader in East Asia.</title>
        <authorList>
            <consortium name="DOE Joint Genome Institute"/>
            <person name="Min B."/>
            <person name="Park H."/>
            <person name="Jang Y."/>
            <person name="Kim J.-J."/>
            <person name="Kim K.H."/>
            <person name="Pangilinan J."/>
            <person name="Lipzen A."/>
            <person name="Riley R."/>
            <person name="Grigoriev I.V."/>
            <person name="Spatafora J.W."/>
            <person name="Choi I.-G."/>
        </authorList>
    </citation>
    <scope>NUCLEOTIDE SEQUENCE [LARGE SCALE GENOMIC DNA]</scope>
    <source>
        <strain evidence="2 3">KUC8140</strain>
    </source>
</reference>
<dbReference type="InParanoid" id="A0A0H2RH52"/>
<accession>A0A0H2RH52</accession>
<proteinExistence type="predicted"/>
<sequence>MSYANHLPLARIDSMASVSTNATAPNLPGPGRNLGLLLDRVGKRVESFLNKCASRSGMGPIATAQKIRQLRRYSELTLREHYSLSPMRLTKSDAKKLIKYCDKLLGFLKSNVLSTQLNALEEFTALSIEDSLIRAIFIKCQLEYYFEQEYDVLDLHLASAKAFGSIVEAKTHKLWSSIALKPDFGLYYVPDRESIKNSLSDPDTSFIAARHLLNVIGSASPSVGYTLLRETLRFKVFIIDIWLKSQHAVDIILRGLSSENTPYRRSLARAFALEIASWNRYCKLMIHNHGSFNCKPFPFSINLYRKISRCTTTLLRPFLLRIIVDGSCRFIIRDQAYRCHGQGTYTAYTARWDYKIIARIIQTHPNKNISVDILHHPNEEILKIEIGEVDSFNAAGHYPILAGYDQSTCALYCAECNFYPRIITCVNDGSSNAVFVDEHGEIQTTRKFTVLVLRFDPSDIIAHHTNDFEGAMDPTGPLHWRRLWPAEDPSLQSMMHKRDYNYLKIYLVPFLDRCAQDAKRESILRSDFENVAPEKQEPNDTEASSIENFQCLGALPFAKNRTARTVGKEEMSNDELHGKAMNEECGNKLYCGEKDIYGNVLLQCAIESAEGIMEALSESLELRQGWNNGDYTSSRVTQVNEANEDRAISAVPVPDADVSEAKGNEEDFDSLKTKNRLLEEKIARLEAELRDLRQ</sequence>
<evidence type="ECO:0000313" key="2">
    <source>
        <dbReference type="EMBL" id="KLO08853.1"/>
    </source>
</evidence>
<name>A0A0H2RH52_9AGAM</name>
<protein>
    <submittedName>
        <fullName evidence="2">Uncharacterized protein</fullName>
    </submittedName>
</protein>
<dbReference type="EMBL" id="KQ086075">
    <property type="protein sequence ID" value="KLO08853.1"/>
    <property type="molecule type" value="Genomic_DNA"/>
</dbReference>
<gene>
    <name evidence="2" type="ORF">SCHPADRAFT_1000672</name>
</gene>
<evidence type="ECO:0000313" key="3">
    <source>
        <dbReference type="Proteomes" id="UP000053477"/>
    </source>
</evidence>
<keyword evidence="3" id="KW-1185">Reference proteome</keyword>